<keyword evidence="3" id="KW-1185">Reference proteome</keyword>
<reference evidence="2 3" key="1">
    <citation type="submission" date="2019-11" db="EMBL/GenBank/DDBJ databases">
        <authorList>
            <person name="Holert J."/>
        </authorList>
    </citation>
    <scope>NUCLEOTIDE SEQUENCE [LARGE SCALE GENOMIC DNA]</scope>
    <source>
        <strain evidence="2">SB11_3</strain>
    </source>
</reference>
<dbReference type="AlphaFoldDB" id="A0A5S9N2Q3"/>
<dbReference type="Pfam" id="PF19577">
    <property type="entry name" value="DcaP"/>
    <property type="match status" value="1"/>
</dbReference>
<dbReference type="EMBL" id="CACSIO010000001">
    <property type="protein sequence ID" value="CAA0083962.1"/>
    <property type="molecule type" value="Genomic_DNA"/>
</dbReference>
<dbReference type="InterPro" id="IPR045748">
    <property type="entry name" value="DcaP"/>
</dbReference>
<dbReference type="OrthoDB" id="190887at2"/>
<gene>
    <name evidence="2" type="ORF">OPDIPICF_00601</name>
</gene>
<evidence type="ECO:0000256" key="1">
    <source>
        <dbReference type="SAM" id="Coils"/>
    </source>
</evidence>
<accession>A0A5S9N2Q3</accession>
<evidence type="ECO:0000313" key="2">
    <source>
        <dbReference type="EMBL" id="CAA0083962.1"/>
    </source>
</evidence>
<name>A0A5S9N2Q3_9GAMM</name>
<sequence length="466" mass="52657">MTNIRAKQKCLALAVSMGAADVWSAEEADLQTQVDQLQEQVEALREEQKIVRTMMDASTRPISDRPNFGIDAPVEGWVVARDKSFQLIIGGYARVDLLYTPRGVGDEESWTPATIPVRSSLDGKYYLNTSDDFVETSNQFRFNVQQTRLNIESRTFTDAGELKVFIETDFWGSGQLRLRHAYAEFKDWKIGNVDGNWLVGQTWSSFIVTSSWVEVLDFQGPNSNSTLRLPMLRWRQFVSDHFIYTLSLEQNPYDTNATDVYVDGRRAEPKALTGTFPMLVAAFVFGDDRTNVQVSAAYAHIRADVEFEQPPQDPIRREEQINGTAINVGGSIGLTEVDSLKYYFVYSDGLGRVIADLNSGFAQGVFGFDQQARVTQLASWGVQMGYEHDWNSSMRSAFVYGYVDVNNAPLQNPMSFHSSEYGTANFIWSPVDEMMVGVEFQYGMRENLNGDNDDATRVQFATQYNF</sequence>
<evidence type="ECO:0008006" key="4">
    <source>
        <dbReference type="Google" id="ProtNLM"/>
    </source>
</evidence>
<keyword evidence="1" id="KW-0175">Coiled coil</keyword>
<protein>
    <recommendedName>
        <fullName evidence="4">Porin</fullName>
    </recommendedName>
</protein>
<feature type="coiled-coil region" evidence="1">
    <location>
        <begin position="20"/>
        <end position="54"/>
    </location>
</feature>
<organism evidence="2 3">
    <name type="scientific">BD1-7 clade bacterium</name>
    <dbReference type="NCBI Taxonomy" id="2029982"/>
    <lineage>
        <taxon>Bacteria</taxon>
        <taxon>Pseudomonadati</taxon>
        <taxon>Pseudomonadota</taxon>
        <taxon>Gammaproteobacteria</taxon>
        <taxon>Cellvibrionales</taxon>
        <taxon>Spongiibacteraceae</taxon>
        <taxon>BD1-7 clade</taxon>
    </lineage>
</organism>
<evidence type="ECO:0000313" key="3">
    <source>
        <dbReference type="Proteomes" id="UP000441399"/>
    </source>
</evidence>
<dbReference type="Proteomes" id="UP000441399">
    <property type="component" value="Unassembled WGS sequence"/>
</dbReference>
<proteinExistence type="predicted"/>
<dbReference type="SUPFAM" id="SSF56935">
    <property type="entry name" value="Porins"/>
    <property type="match status" value="1"/>
</dbReference>